<dbReference type="OrthoDB" id="2433484at2759"/>
<sequence length="182" mass="21857">MSLNNYTSKDDENFLKEFLKDFYRQVMKIEDKGNLKNILKEWLQNFLSQNKKEPKEVLNLMENHQENKTWFSSLIGFFYECGIGNNINKEKAFKFYRLLIHNQNDKLISMYQLLNIIISKYLLLFFYYEDIISSMSKISYSENEHAMSYDQFENFNGLVINMCKDEINVMENILIQALMKIN</sequence>
<name>A0A397SSN9_9GLOM</name>
<dbReference type="AlphaFoldDB" id="A0A397SSN9"/>
<dbReference type="EMBL" id="QKYT01000334">
    <property type="protein sequence ID" value="RIA86967.1"/>
    <property type="molecule type" value="Genomic_DNA"/>
</dbReference>
<evidence type="ECO:0000313" key="1">
    <source>
        <dbReference type="EMBL" id="RIA86967.1"/>
    </source>
</evidence>
<protein>
    <submittedName>
        <fullName evidence="1">Uncharacterized protein</fullName>
    </submittedName>
</protein>
<dbReference type="Proteomes" id="UP000265703">
    <property type="component" value="Unassembled WGS sequence"/>
</dbReference>
<reference evidence="1 2" key="1">
    <citation type="submission" date="2018-06" db="EMBL/GenBank/DDBJ databases">
        <title>Comparative genomics reveals the genomic features of Rhizophagus irregularis, R. cerebriforme, R. diaphanum and Gigaspora rosea, and their symbiotic lifestyle signature.</title>
        <authorList>
            <person name="Morin E."/>
            <person name="San Clemente H."/>
            <person name="Chen E.C.H."/>
            <person name="De La Providencia I."/>
            <person name="Hainaut M."/>
            <person name="Kuo A."/>
            <person name="Kohler A."/>
            <person name="Murat C."/>
            <person name="Tang N."/>
            <person name="Roy S."/>
            <person name="Loubradou J."/>
            <person name="Henrissat B."/>
            <person name="Grigoriev I.V."/>
            <person name="Corradi N."/>
            <person name="Roux C."/>
            <person name="Martin F.M."/>
        </authorList>
    </citation>
    <scope>NUCLEOTIDE SEQUENCE [LARGE SCALE GENOMIC DNA]</scope>
    <source>
        <strain evidence="1 2">DAOM 227022</strain>
    </source>
</reference>
<evidence type="ECO:0000313" key="2">
    <source>
        <dbReference type="Proteomes" id="UP000265703"/>
    </source>
</evidence>
<organism evidence="1 2">
    <name type="scientific">Glomus cerebriforme</name>
    <dbReference type="NCBI Taxonomy" id="658196"/>
    <lineage>
        <taxon>Eukaryota</taxon>
        <taxon>Fungi</taxon>
        <taxon>Fungi incertae sedis</taxon>
        <taxon>Mucoromycota</taxon>
        <taxon>Glomeromycotina</taxon>
        <taxon>Glomeromycetes</taxon>
        <taxon>Glomerales</taxon>
        <taxon>Glomeraceae</taxon>
        <taxon>Glomus</taxon>
    </lineage>
</organism>
<accession>A0A397SSN9</accession>
<keyword evidence="2" id="KW-1185">Reference proteome</keyword>
<gene>
    <name evidence="1" type="ORF">C1645_310536</name>
</gene>
<comment type="caution">
    <text evidence="1">The sequence shown here is derived from an EMBL/GenBank/DDBJ whole genome shotgun (WGS) entry which is preliminary data.</text>
</comment>
<proteinExistence type="predicted"/>